<evidence type="ECO:0000256" key="1">
    <source>
        <dbReference type="SAM" id="MobiDB-lite"/>
    </source>
</evidence>
<evidence type="ECO:0000259" key="2">
    <source>
        <dbReference type="Pfam" id="PF04326"/>
    </source>
</evidence>
<dbReference type="InterPro" id="IPR038461">
    <property type="entry name" value="Schlafen_AlbA_2_dom_sf"/>
</dbReference>
<dbReference type="OrthoDB" id="274516at2"/>
<evidence type="ECO:0000313" key="4">
    <source>
        <dbReference type="Proteomes" id="UP000319255"/>
    </source>
</evidence>
<dbReference type="Pfam" id="PF04326">
    <property type="entry name" value="SLFN_AlbA_2"/>
    <property type="match status" value="1"/>
</dbReference>
<feature type="compositionally biased region" description="Basic and acidic residues" evidence="1">
    <location>
        <begin position="37"/>
        <end position="48"/>
    </location>
</feature>
<sequence>MEPETLIALAASHRQELMPNAHSRRLSRATTNSLFRQDPDTRMKRDSWSEADIDDLPLEESDNFERKSGALFDDRNAFLNALAKAASAFANSGGGSLILGVKDDGVPDGLPAQMGRATMRDWIEQKLPNLLSYPLSDFRVHTVARADVSRIPSGRVVVVIDFGDSLLAPHQDTKSHLYYVRQAGRSIPASHSYIELLRQRLTSPTLDFNLEGIEAEQFAVGKDYVFVEFQLKFRLENTGRVAAYKWQLNPRAYTHDRENGLDIHFSREKYPVKMPETRVPVRFDYTILPGCYESHNMRVGMALRPLSKTAEAMMAEVRSLENLTMTFSLATENCPGEPKEFRLGSHFKVNKIVGKAVDMIPDFFEP</sequence>
<feature type="domain" description="Schlafen AlbA-2" evidence="2">
    <location>
        <begin position="60"/>
        <end position="189"/>
    </location>
</feature>
<dbReference type="Gene3D" id="3.30.950.30">
    <property type="entry name" value="Schlafen, AAA domain"/>
    <property type="match status" value="1"/>
</dbReference>
<reference evidence="3 4" key="1">
    <citation type="submission" date="2019-06" db="EMBL/GenBank/DDBJ databases">
        <title>A novel bacterium of genus Amaricoccus, isolated from marine sediment.</title>
        <authorList>
            <person name="Huang H."/>
            <person name="Mo K."/>
            <person name="Hu Y."/>
        </authorList>
    </citation>
    <scope>NUCLEOTIDE SEQUENCE [LARGE SCALE GENOMIC DNA]</scope>
    <source>
        <strain evidence="3 4">HB172011</strain>
    </source>
</reference>
<dbReference type="InterPro" id="IPR007421">
    <property type="entry name" value="Schlafen_AlbA_2_dom"/>
</dbReference>
<accession>A0A501WUT0</accession>
<keyword evidence="3" id="KW-0067">ATP-binding</keyword>
<evidence type="ECO:0000313" key="3">
    <source>
        <dbReference type="EMBL" id="TPE53168.1"/>
    </source>
</evidence>
<keyword evidence="3" id="KW-0547">Nucleotide-binding</keyword>
<feature type="region of interest" description="Disordered" evidence="1">
    <location>
        <begin position="18"/>
        <end position="48"/>
    </location>
</feature>
<proteinExistence type="predicted"/>
<name>A0A501WUT0_9RHOB</name>
<dbReference type="AlphaFoldDB" id="A0A501WUT0"/>
<protein>
    <submittedName>
        <fullName evidence="3">ATP-binding protein</fullName>
    </submittedName>
</protein>
<comment type="caution">
    <text evidence="3">The sequence shown here is derived from an EMBL/GenBank/DDBJ whole genome shotgun (WGS) entry which is preliminary data.</text>
</comment>
<dbReference type="Proteomes" id="UP000319255">
    <property type="component" value="Unassembled WGS sequence"/>
</dbReference>
<keyword evidence="4" id="KW-1185">Reference proteome</keyword>
<organism evidence="3 4">
    <name type="scientific">Amaricoccus solimangrovi</name>
    <dbReference type="NCBI Taxonomy" id="2589815"/>
    <lineage>
        <taxon>Bacteria</taxon>
        <taxon>Pseudomonadati</taxon>
        <taxon>Pseudomonadota</taxon>
        <taxon>Alphaproteobacteria</taxon>
        <taxon>Rhodobacterales</taxon>
        <taxon>Paracoccaceae</taxon>
        <taxon>Amaricoccus</taxon>
    </lineage>
</organism>
<dbReference type="EMBL" id="VFRP01000002">
    <property type="protein sequence ID" value="TPE53168.1"/>
    <property type="molecule type" value="Genomic_DNA"/>
</dbReference>
<dbReference type="GO" id="GO:0005524">
    <property type="term" value="F:ATP binding"/>
    <property type="evidence" value="ECO:0007669"/>
    <property type="project" value="UniProtKB-KW"/>
</dbReference>
<gene>
    <name evidence="3" type="ORF">FJM51_03860</name>
</gene>